<dbReference type="PROSITE" id="PS50235">
    <property type="entry name" value="USP_3"/>
    <property type="match status" value="1"/>
</dbReference>
<comment type="caution">
    <text evidence="4">The sequence shown here is derived from an EMBL/GenBank/DDBJ whole genome shotgun (WGS) entry which is preliminary data.</text>
</comment>
<dbReference type="AlphaFoldDB" id="A0A388JQI0"/>
<dbReference type="CDD" id="cd02257">
    <property type="entry name" value="Peptidase_C19"/>
    <property type="match status" value="1"/>
</dbReference>
<feature type="region of interest" description="Disordered" evidence="2">
    <location>
        <begin position="131"/>
        <end position="270"/>
    </location>
</feature>
<feature type="compositionally biased region" description="Polar residues" evidence="2">
    <location>
        <begin position="161"/>
        <end position="177"/>
    </location>
</feature>
<evidence type="ECO:0000256" key="2">
    <source>
        <dbReference type="SAM" id="MobiDB-lite"/>
    </source>
</evidence>
<dbReference type="Gene3D" id="3.90.70.10">
    <property type="entry name" value="Cysteine proteinases"/>
    <property type="match status" value="1"/>
</dbReference>
<proteinExistence type="inferred from homology"/>
<organism evidence="4 5">
    <name type="scientific">Chara braunii</name>
    <name type="common">Braun's stonewort</name>
    <dbReference type="NCBI Taxonomy" id="69332"/>
    <lineage>
        <taxon>Eukaryota</taxon>
        <taxon>Viridiplantae</taxon>
        <taxon>Streptophyta</taxon>
        <taxon>Charophyceae</taxon>
        <taxon>Charales</taxon>
        <taxon>Characeae</taxon>
        <taxon>Chara</taxon>
    </lineage>
</organism>
<dbReference type="InterPro" id="IPR001394">
    <property type="entry name" value="Peptidase_C19_UCH"/>
</dbReference>
<dbReference type="Gramene" id="GBG60064">
    <property type="protein sequence ID" value="GBG60064"/>
    <property type="gene ID" value="CBR_g395"/>
</dbReference>
<dbReference type="InterPro" id="IPR028889">
    <property type="entry name" value="USP"/>
</dbReference>
<dbReference type="GO" id="GO:0016579">
    <property type="term" value="P:protein deubiquitination"/>
    <property type="evidence" value="ECO:0007669"/>
    <property type="project" value="InterPro"/>
</dbReference>
<evidence type="ECO:0000313" key="4">
    <source>
        <dbReference type="EMBL" id="GBG60064.1"/>
    </source>
</evidence>
<dbReference type="Proteomes" id="UP000265515">
    <property type="component" value="Unassembled WGS sequence"/>
</dbReference>
<dbReference type="InterPro" id="IPR038765">
    <property type="entry name" value="Papain-like_cys_pep_sf"/>
</dbReference>
<name>A0A388JQI0_CHABU</name>
<dbReference type="EMBL" id="BFEA01000008">
    <property type="protein sequence ID" value="GBG60064.1"/>
    <property type="molecule type" value="Genomic_DNA"/>
</dbReference>
<dbReference type="GO" id="GO:0005829">
    <property type="term" value="C:cytosol"/>
    <property type="evidence" value="ECO:0007669"/>
    <property type="project" value="TreeGrafter"/>
</dbReference>
<accession>A0A388JQI0</accession>
<evidence type="ECO:0000313" key="5">
    <source>
        <dbReference type="Proteomes" id="UP000265515"/>
    </source>
</evidence>
<dbReference type="SUPFAM" id="SSF54001">
    <property type="entry name" value="Cysteine proteinases"/>
    <property type="match status" value="1"/>
</dbReference>
<dbReference type="PROSITE" id="PS00973">
    <property type="entry name" value="USP_2"/>
    <property type="match status" value="1"/>
</dbReference>
<keyword evidence="5" id="KW-1185">Reference proteome</keyword>
<feature type="compositionally biased region" description="Polar residues" evidence="2">
    <location>
        <begin position="257"/>
        <end position="269"/>
    </location>
</feature>
<protein>
    <recommendedName>
        <fullName evidence="3">USP domain-containing protein</fullName>
    </recommendedName>
</protein>
<dbReference type="OrthoDB" id="2420415at2759"/>
<feature type="compositionally biased region" description="Low complexity" evidence="2">
    <location>
        <begin position="204"/>
        <end position="219"/>
    </location>
</feature>
<dbReference type="STRING" id="69332.A0A388JQI0"/>
<dbReference type="InterPro" id="IPR018200">
    <property type="entry name" value="USP_CS"/>
</dbReference>
<feature type="domain" description="USP" evidence="3">
    <location>
        <begin position="1"/>
        <end position="115"/>
    </location>
</feature>
<dbReference type="GO" id="GO:0005634">
    <property type="term" value="C:nucleus"/>
    <property type="evidence" value="ECO:0007669"/>
    <property type="project" value="TreeGrafter"/>
</dbReference>
<comment type="similarity">
    <text evidence="1">Belongs to the peptidase C19 family.</text>
</comment>
<gene>
    <name evidence="4" type="ORF">CBR_g395</name>
</gene>
<evidence type="ECO:0000259" key="3">
    <source>
        <dbReference type="PROSITE" id="PS50235"/>
    </source>
</evidence>
<dbReference type="Pfam" id="PF00443">
    <property type="entry name" value="UCH"/>
    <property type="match status" value="1"/>
</dbReference>
<evidence type="ECO:0000256" key="1">
    <source>
        <dbReference type="ARBA" id="ARBA00009085"/>
    </source>
</evidence>
<dbReference type="InterPro" id="IPR050164">
    <property type="entry name" value="Peptidase_C19"/>
</dbReference>
<sequence>MRPGSRSGQCGSVVSLDISGLIRDHANTSAMKQSRYELRSIVIHSGSSVDCGHYYAVTRNGDTNQWMRVDDTYVTSLPKEKIPSLAFGSKSTGGRTSENYTYGCPTAYMLFYSKKTDGNGLKPAVTDAYSKKLSPKSSPIPSPIPSPTSSPSTSELKTFRIETQTAQVSFSNGSTVPPQSPRSPDFSMWHLLEPITLKKVPKQSTSAASKPVSSPTTSPKHAHSPTTSPKNAHPPPTSPKHSHSSFTTSSPKHAHTPATSPKHVQSRSTDVAFRADPRPAAQRSGHCDAGVMPERATESQAVLSVPTRACPSRHSQTPNYAMHCSMIIDARTGQLSKPSPLPSSAVSRVAIGTKQTRSPSAKSQGSCRNEEANSAKVIGKIRVVC</sequence>
<reference evidence="4 5" key="1">
    <citation type="journal article" date="2018" name="Cell">
        <title>The Chara Genome: Secondary Complexity and Implications for Plant Terrestrialization.</title>
        <authorList>
            <person name="Nishiyama T."/>
            <person name="Sakayama H."/>
            <person name="Vries J.D."/>
            <person name="Buschmann H."/>
            <person name="Saint-Marcoux D."/>
            <person name="Ullrich K.K."/>
            <person name="Haas F.B."/>
            <person name="Vanderstraeten L."/>
            <person name="Becker D."/>
            <person name="Lang D."/>
            <person name="Vosolsobe S."/>
            <person name="Rombauts S."/>
            <person name="Wilhelmsson P.K.I."/>
            <person name="Janitza P."/>
            <person name="Kern R."/>
            <person name="Heyl A."/>
            <person name="Rumpler F."/>
            <person name="Villalobos L.I.A.C."/>
            <person name="Clay J.M."/>
            <person name="Skokan R."/>
            <person name="Toyoda A."/>
            <person name="Suzuki Y."/>
            <person name="Kagoshima H."/>
            <person name="Schijlen E."/>
            <person name="Tajeshwar N."/>
            <person name="Catarino B."/>
            <person name="Hetherington A.J."/>
            <person name="Saltykova A."/>
            <person name="Bonnot C."/>
            <person name="Breuninger H."/>
            <person name="Symeonidi A."/>
            <person name="Radhakrishnan G.V."/>
            <person name="Van Nieuwerburgh F."/>
            <person name="Deforce D."/>
            <person name="Chang C."/>
            <person name="Karol K.G."/>
            <person name="Hedrich R."/>
            <person name="Ulvskov P."/>
            <person name="Glockner G."/>
            <person name="Delwiche C.F."/>
            <person name="Petrasek J."/>
            <person name="Van de Peer Y."/>
            <person name="Friml J."/>
            <person name="Beilby M."/>
            <person name="Dolan L."/>
            <person name="Kohara Y."/>
            <person name="Sugano S."/>
            <person name="Fujiyama A."/>
            <person name="Delaux P.-M."/>
            <person name="Quint M."/>
            <person name="TheiBen G."/>
            <person name="Hagemann M."/>
            <person name="Harholt J."/>
            <person name="Dunand C."/>
            <person name="Zachgo S."/>
            <person name="Langdale J."/>
            <person name="Maumus F."/>
            <person name="Straeten D.V.D."/>
            <person name="Gould S.B."/>
            <person name="Rensing S.A."/>
        </authorList>
    </citation>
    <scope>NUCLEOTIDE SEQUENCE [LARGE SCALE GENOMIC DNA]</scope>
    <source>
        <strain evidence="4 5">S276</strain>
    </source>
</reference>
<dbReference type="GO" id="GO:0004843">
    <property type="term" value="F:cysteine-type deubiquitinase activity"/>
    <property type="evidence" value="ECO:0007669"/>
    <property type="project" value="InterPro"/>
</dbReference>
<dbReference type="PANTHER" id="PTHR24006">
    <property type="entry name" value="UBIQUITIN CARBOXYL-TERMINAL HYDROLASE"/>
    <property type="match status" value="1"/>
</dbReference>
<feature type="region of interest" description="Disordered" evidence="2">
    <location>
        <begin position="352"/>
        <end position="371"/>
    </location>
</feature>
<feature type="compositionally biased region" description="Pro residues" evidence="2">
    <location>
        <begin position="138"/>
        <end position="148"/>
    </location>
</feature>
<feature type="compositionally biased region" description="Polar residues" evidence="2">
    <location>
        <begin position="353"/>
        <end position="367"/>
    </location>
</feature>